<dbReference type="SUPFAM" id="SSF54403">
    <property type="entry name" value="Cystatin/monellin"/>
    <property type="match status" value="1"/>
</dbReference>
<evidence type="ECO:0000313" key="3">
    <source>
        <dbReference type="EMBL" id="ALC45435.1"/>
    </source>
</evidence>
<dbReference type="GO" id="GO:0004869">
    <property type="term" value="F:cysteine-type endopeptidase inhibitor activity"/>
    <property type="evidence" value="ECO:0007669"/>
    <property type="project" value="InterPro"/>
</dbReference>
<protein>
    <submittedName>
        <fullName evidence="3">CG8066</fullName>
    </submittedName>
</protein>
<dbReference type="InterPro" id="IPR053128">
    <property type="entry name" value="Cystatin-like"/>
</dbReference>
<dbReference type="OMA" id="NDAPLCG"/>
<dbReference type="EMBL" id="CP012526">
    <property type="protein sequence ID" value="ALC45435.1"/>
    <property type="molecule type" value="Genomic_DNA"/>
</dbReference>
<evidence type="ECO:0000313" key="4">
    <source>
        <dbReference type="Proteomes" id="UP000494163"/>
    </source>
</evidence>
<dbReference type="OrthoDB" id="6357437at2759"/>
<reference evidence="3 4" key="1">
    <citation type="submission" date="2015-08" db="EMBL/GenBank/DDBJ databases">
        <title>Ancestral chromatin configuration constrains chromatin evolution on differentiating sex chromosomes in Drosophila.</title>
        <authorList>
            <person name="Zhou Q."/>
            <person name="Bachtrog D."/>
        </authorList>
    </citation>
    <scope>NUCLEOTIDE SEQUENCE [LARGE SCALE GENOMIC DNA]</scope>
    <source>
        <tissue evidence="3">Whole larvae</tissue>
    </source>
</reference>
<keyword evidence="4" id="KW-1185">Reference proteome</keyword>
<accession>A0A0M4ENF7</accession>
<dbReference type="PANTHER" id="PTHR12319">
    <property type="entry name" value="CYSTATIN-RELATED"/>
    <property type="match status" value="1"/>
</dbReference>
<dbReference type="AlphaFoldDB" id="A0A0M4ENF7"/>
<dbReference type="PROSITE" id="PS00287">
    <property type="entry name" value="CYSTATIN"/>
    <property type="match status" value="1"/>
</dbReference>
<sequence>MAEPMCGGISSQLSEDDMKRAVDLLNTSLENLSKGDGPSLKLVKVKSVTSQVVAGVLYRYTVDICQDDTVKEGHVEIWHRVWLEKDGTRITIKFENDENVIESTF</sequence>
<feature type="domain" description="Cystatin" evidence="2">
    <location>
        <begin position="5"/>
        <end position="95"/>
    </location>
</feature>
<dbReference type="PANTHER" id="PTHR12319:SF2">
    <property type="entry name" value="CYSTATIN-LIKE PROTEIN-RELATED"/>
    <property type="match status" value="1"/>
</dbReference>
<dbReference type="InterPro" id="IPR018073">
    <property type="entry name" value="Prot_inh_cystat_CS"/>
</dbReference>
<dbReference type="CDD" id="cd00042">
    <property type="entry name" value="CY"/>
    <property type="match status" value="1"/>
</dbReference>
<comment type="similarity">
    <text evidence="1">Belongs to the cystatin family.</text>
</comment>
<organism evidence="3 4">
    <name type="scientific">Drosophila busckii</name>
    <name type="common">Fruit fly</name>
    <dbReference type="NCBI Taxonomy" id="30019"/>
    <lineage>
        <taxon>Eukaryota</taxon>
        <taxon>Metazoa</taxon>
        <taxon>Ecdysozoa</taxon>
        <taxon>Arthropoda</taxon>
        <taxon>Hexapoda</taxon>
        <taxon>Insecta</taxon>
        <taxon>Pterygota</taxon>
        <taxon>Neoptera</taxon>
        <taxon>Endopterygota</taxon>
        <taxon>Diptera</taxon>
        <taxon>Brachycera</taxon>
        <taxon>Muscomorpha</taxon>
        <taxon>Ephydroidea</taxon>
        <taxon>Drosophilidae</taxon>
        <taxon>Drosophila</taxon>
    </lineage>
</organism>
<evidence type="ECO:0000256" key="1">
    <source>
        <dbReference type="ARBA" id="ARBA00009403"/>
    </source>
</evidence>
<dbReference type="Proteomes" id="UP000494163">
    <property type="component" value="Chromosome 3R"/>
</dbReference>
<evidence type="ECO:0000259" key="2">
    <source>
        <dbReference type="SMART" id="SM00043"/>
    </source>
</evidence>
<name>A0A0M4ENF7_DROBS</name>
<dbReference type="InterPro" id="IPR000010">
    <property type="entry name" value="Cystatin_dom"/>
</dbReference>
<dbReference type="Gene3D" id="3.10.450.10">
    <property type="match status" value="1"/>
</dbReference>
<dbReference type="SMART" id="SM00043">
    <property type="entry name" value="CY"/>
    <property type="match status" value="1"/>
</dbReference>
<dbReference type="Pfam" id="PF00031">
    <property type="entry name" value="Cystatin"/>
    <property type="match status" value="1"/>
</dbReference>
<dbReference type="InterPro" id="IPR046350">
    <property type="entry name" value="Cystatin_sf"/>
</dbReference>
<gene>
    <name evidence="3" type="ORF">Dbus_chr3Rg185</name>
</gene>
<proteinExistence type="inferred from homology"/>